<accession>A0A975EYS0</accession>
<feature type="transmembrane region" description="Helical" evidence="6">
    <location>
        <begin position="383"/>
        <end position="404"/>
    </location>
</feature>
<evidence type="ECO:0000256" key="6">
    <source>
        <dbReference type="SAM" id="Phobius"/>
    </source>
</evidence>
<feature type="transmembrane region" description="Helical" evidence="6">
    <location>
        <begin position="319"/>
        <end position="342"/>
    </location>
</feature>
<feature type="transmembrane region" description="Helical" evidence="6">
    <location>
        <begin position="102"/>
        <end position="122"/>
    </location>
</feature>
<evidence type="ECO:0000313" key="7">
    <source>
        <dbReference type="EMBL" id="QTQ11301.1"/>
    </source>
</evidence>
<feature type="transmembrane region" description="Helical" evidence="6">
    <location>
        <begin position="354"/>
        <end position="371"/>
    </location>
</feature>
<sequence length="445" mass="50370">MNVFTSVVTIFNLSASDALVSKFSKNNEENGYVVFYLRFSTLVSFVLNIGVLLLFPTHLVHNSFAGQTLCIMLLGLNAAIVRKLLTDIVAVFDAMALSRLPAFWQIVQKILITIGVVGGYFAGILNLFVFYILQITTVLFVSVLLVFVFFYLNKARFNFPAKKSIFEYIGEFHVFCRPLIFATVFAQIIIIIKNWALMHWSGIASSALFGAAWQLNIVISYVFSPYAELMKREFAVIHDNKDMLRHRMQQSLKIMAWLISFLCIFIAVYASDVLTVLFGDKYSGAVLVTQLIMLYTVYQAWGQILGSFMLAVEQTKASSIISVIGNIFSLVLLYFFQCPNFIWAKGLGANGMGWSYVIGNIFSVTLMLCFIAKKINMKFVKLYVIPVISMIGCFSIAFVSYMLFRKCIPDRGMIFAVLRILCGGFLYCGILMLLMWRFPRILGIR</sequence>
<evidence type="ECO:0000256" key="5">
    <source>
        <dbReference type="ARBA" id="ARBA00023136"/>
    </source>
</evidence>
<gene>
    <name evidence="7" type="ORF">HRI96_03275</name>
</gene>
<reference evidence="7" key="1">
    <citation type="submission" date="2020-05" db="EMBL/GenBank/DDBJ databases">
        <authorList>
            <person name="Zeng H."/>
            <person name="Chan Y.K."/>
            <person name="Watt R.M."/>
        </authorList>
    </citation>
    <scope>NUCLEOTIDE SEQUENCE</scope>
    <source>
        <strain evidence="7">ATCC 700773</strain>
    </source>
</reference>
<organism evidence="7 8">
    <name type="scientific">Treponema parvum</name>
    <dbReference type="NCBI Taxonomy" id="138851"/>
    <lineage>
        <taxon>Bacteria</taxon>
        <taxon>Pseudomonadati</taxon>
        <taxon>Spirochaetota</taxon>
        <taxon>Spirochaetia</taxon>
        <taxon>Spirochaetales</taxon>
        <taxon>Treponemataceae</taxon>
        <taxon>Treponema</taxon>
    </lineage>
</organism>
<feature type="transmembrane region" description="Helical" evidence="6">
    <location>
        <begin position="32"/>
        <end position="55"/>
    </location>
</feature>
<keyword evidence="3 6" id="KW-0812">Transmembrane</keyword>
<feature type="transmembrane region" description="Helical" evidence="6">
    <location>
        <begin position="128"/>
        <end position="153"/>
    </location>
</feature>
<dbReference type="InterPro" id="IPR050833">
    <property type="entry name" value="Poly_Biosynth_Transport"/>
</dbReference>
<name>A0A975EYS0_9SPIR</name>
<feature type="transmembrane region" description="Helical" evidence="6">
    <location>
        <begin position="416"/>
        <end position="436"/>
    </location>
</feature>
<keyword evidence="5 6" id="KW-0472">Membrane</keyword>
<feature type="transmembrane region" description="Helical" evidence="6">
    <location>
        <begin position="174"/>
        <end position="192"/>
    </location>
</feature>
<dbReference type="RefSeq" id="WP_210118098.1">
    <property type="nucleotide sequence ID" value="NZ_CP054257.1"/>
</dbReference>
<evidence type="ECO:0000313" key="8">
    <source>
        <dbReference type="Proteomes" id="UP000671995"/>
    </source>
</evidence>
<reference evidence="7" key="2">
    <citation type="journal article" date="2021" name="Microbiol. Resour. Announc.">
        <title>Complete Genome Sequences of Three Human Oral Treponema parvum Isolates.</title>
        <authorList>
            <person name="Zeng H."/>
            <person name="Watt R.M."/>
        </authorList>
    </citation>
    <scope>NUCLEOTIDE SEQUENCE</scope>
    <source>
        <strain evidence="7">ATCC 700773</strain>
    </source>
</reference>
<dbReference type="PANTHER" id="PTHR30250">
    <property type="entry name" value="PST FAMILY PREDICTED COLANIC ACID TRANSPORTER"/>
    <property type="match status" value="1"/>
</dbReference>
<evidence type="ECO:0000256" key="1">
    <source>
        <dbReference type="ARBA" id="ARBA00004651"/>
    </source>
</evidence>
<proteinExistence type="predicted"/>
<keyword evidence="4 6" id="KW-1133">Transmembrane helix</keyword>
<evidence type="ECO:0000256" key="3">
    <source>
        <dbReference type="ARBA" id="ARBA00022692"/>
    </source>
</evidence>
<feature type="transmembrane region" description="Helical" evidence="6">
    <location>
        <begin position="61"/>
        <end position="81"/>
    </location>
</feature>
<feature type="transmembrane region" description="Helical" evidence="6">
    <location>
        <begin position="254"/>
        <end position="271"/>
    </location>
</feature>
<dbReference type="AlphaFoldDB" id="A0A975EYS0"/>
<feature type="transmembrane region" description="Helical" evidence="6">
    <location>
        <begin position="291"/>
        <end position="312"/>
    </location>
</feature>
<evidence type="ECO:0000256" key="2">
    <source>
        <dbReference type="ARBA" id="ARBA00022475"/>
    </source>
</evidence>
<evidence type="ECO:0000256" key="4">
    <source>
        <dbReference type="ARBA" id="ARBA00022989"/>
    </source>
</evidence>
<dbReference type="EMBL" id="CP054257">
    <property type="protein sequence ID" value="QTQ11301.1"/>
    <property type="molecule type" value="Genomic_DNA"/>
</dbReference>
<comment type="subcellular location">
    <subcellularLocation>
        <location evidence="1">Cell membrane</location>
        <topology evidence="1">Multi-pass membrane protein</topology>
    </subcellularLocation>
</comment>
<feature type="transmembrane region" description="Helical" evidence="6">
    <location>
        <begin position="198"/>
        <end position="223"/>
    </location>
</feature>
<dbReference type="Proteomes" id="UP000671995">
    <property type="component" value="Chromosome"/>
</dbReference>
<dbReference type="PANTHER" id="PTHR30250:SF11">
    <property type="entry name" value="O-ANTIGEN TRANSPORTER-RELATED"/>
    <property type="match status" value="1"/>
</dbReference>
<protein>
    <submittedName>
        <fullName evidence="7">Polysaccharide biosynthesis C-terminal domain-containing protein</fullName>
    </submittedName>
</protein>
<dbReference type="GO" id="GO:0005886">
    <property type="term" value="C:plasma membrane"/>
    <property type="evidence" value="ECO:0007669"/>
    <property type="project" value="UniProtKB-SubCell"/>
</dbReference>
<keyword evidence="2" id="KW-1003">Cell membrane</keyword>